<feature type="transmembrane region" description="Helical" evidence="4">
    <location>
        <begin position="308"/>
        <end position="326"/>
    </location>
</feature>
<reference evidence="7" key="1">
    <citation type="submission" date="2015-02" db="EMBL/GenBank/DDBJ databases">
        <title>Complete Genome Sequencing of Pandoraea vervacti NS15 sp. nov.</title>
        <authorList>
            <person name="Chan K.-G."/>
        </authorList>
    </citation>
    <scope>NUCLEOTIDE SEQUENCE [LARGE SCALE GENOMIC DNA]</scope>
    <source>
        <strain evidence="7">NS15</strain>
    </source>
</reference>
<dbReference type="PANTHER" id="PTHR23523">
    <property type="match status" value="1"/>
</dbReference>
<dbReference type="Gene3D" id="1.20.1250.20">
    <property type="entry name" value="MFS general substrate transporter like domains"/>
    <property type="match status" value="1"/>
</dbReference>
<name>A0ABN4UFF6_9BURK</name>
<dbReference type="SUPFAM" id="SSF103473">
    <property type="entry name" value="MFS general substrate transporter"/>
    <property type="match status" value="1"/>
</dbReference>
<dbReference type="InterPro" id="IPR036259">
    <property type="entry name" value="MFS_trans_sf"/>
</dbReference>
<feature type="transmembrane region" description="Helical" evidence="4">
    <location>
        <begin position="332"/>
        <end position="354"/>
    </location>
</feature>
<keyword evidence="1 4" id="KW-0812">Transmembrane</keyword>
<feature type="transmembrane region" description="Helical" evidence="4">
    <location>
        <begin position="156"/>
        <end position="175"/>
    </location>
</feature>
<dbReference type="RefSeq" id="WP_052811154.1">
    <property type="nucleotide sequence ID" value="NZ_CP010897.2"/>
</dbReference>
<evidence type="ECO:0000256" key="4">
    <source>
        <dbReference type="SAM" id="Phobius"/>
    </source>
</evidence>
<feature type="transmembrane region" description="Helical" evidence="4">
    <location>
        <begin position="69"/>
        <end position="87"/>
    </location>
</feature>
<dbReference type="PROSITE" id="PS50850">
    <property type="entry name" value="MFS"/>
    <property type="match status" value="1"/>
</dbReference>
<proteinExistence type="predicted"/>
<keyword evidence="3 4" id="KW-0472">Membrane</keyword>
<feature type="transmembrane region" description="Helical" evidence="4">
    <location>
        <begin position="279"/>
        <end position="299"/>
    </location>
</feature>
<dbReference type="Proteomes" id="UP000035085">
    <property type="component" value="Chromosome"/>
</dbReference>
<feature type="transmembrane region" description="Helical" evidence="4">
    <location>
        <begin position="366"/>
        <end position="390"/>
    </location>
</feature>
<feature type="transmembrane region" description="Helical" evidence="4">
    <location>
        <begin position="35"/>
        <end position="57"/>
    </location>
</feature>
<feature type="domain" description="Major facilitator superfamily (MFS) profile" evidence="5">
    <location>
        <begin position="1"/>
        <end position="452"/>
    </location>
</feature>
<dbReference type="InterPro" id="IPR020846">
    <property type="entry name" value="MFS_dom"/>
</dbReference>
<protein>
    <recommendedName>
        <fullName evidence="5">Major facilitator superfamily (MFS) profile domain-containing protein</fullName>
    </recommendedName>
</protein>
<evidence type="ECO:0000256" key="1">
    <source>
        <dbReference type="ARBA" id="ARBA00022692"/>
    </source>
</evidence>
<evidence type="ECO:0000313" key="7">
    <source>
        <dbReference type="Proteomes" id="UP000035085"/>
    </source>
</evidence>
<dbReference type="PANTHER" id="PTHR23523:SF1">
    <property type="entry name" value="CYANATE TRANSPORT PROTEIN CYNX"/>
    <property type="match status" value="1"/>
</dbReference>
<feature type="transmembrane region" description="Helical" evidence="4">
    <location>
        <begin position="127"/>
        <end position="150"/>
    </location>
</feature>
<accession>A0ABN4UFF6</accession>
<feature type="transmembrane region" description="Helical" evidence="4">
    <location>
        <begin position="93"/>
        <end position="115"/>
    </location>
</feature>
<gene>
    <name evidence="6" type="ORF">UC34_20475</name>
</gene>
<sequence>MTLWLAIVAVGLTLRPTLTSISPLLPQIREATGMTYPVAALLTSLPVLAMGAGAFAASGLTRRFGERRGVLLGLAALALACGARFVADDTVTMIVTALASGVGIAVIQALLPGVVKANYSAGRMTSMMGLYSAALMGGGGLGAAMSPWAAAEAGDWRVGLGMWLAVVGAAAFAWWRAPLARAASSIAVAVAGAASQRRAAGNVDGNDVDSSAQALRDACQAASARVAAKAPSMLDLLRKRRAWTLAIYFGLINCTYTTMVAWLPPFYQQRGMSAKQSGALLAGLTACQVVAALVLPWLARRNVDRRRWLTLALAATLGGLAGLVIAPDTAPWWWIGGIGFGLGGTFSLGLVLALDHHAHPPHAAALAAFMQGVGFCIAATAPFAAGAVMATAGSFMPSWIGLIVLNVALIALTWRFDPQGYASALGRSRVAHARHVGMTQNSCEQETQSALR</sequence>
<evidence type="ECO:0000256" key="2">
    <source>
        <dbReference type="ARBA" id="ARBA00022989"/>
    </source>
</evidence>
<feature type="transmembrane region" description="Helical" evidence="4">
    <location>
        <begin position="242"/>
        <end position="267"/>
    </location>
</feature>
<keyword evidence="7" id="KW-1185">Reference proteome</keyword>
<evidence type="ECO:0000259" key="5">
    <source>
        <dbReference type="PROSITE" id="PS50850"/>
    </source>
</evidence>
<dbReference type="Pfam" id="PF07690">
    <property type="entry name" value="MFS_1"/>
    <property type="match status" value="1"/>
</dbReference>
<dbReference type="InterPro" id="IPR052524">
    <property type="entry name" value="MFS_Cyanate_Porter"/>
</dbReference>
<evidence type="ECO:0000256" key="3">
    <source>
        <dbReference type="ARBA" id="ARBA00023136"/>
    </source>
</evidence>
<dbReference type="InterPro" id="IPR011701">
    <property type="entry name" value="MFS"/>
</dbReference>
<dbReference type="EMBL" id="CP010897">
    <property type="protein sequence ID" value="APD11402.1"/>
    <property type="molecule type" value="Genomic_DNA"/>
</dbReference>
<keyword evidence="2 4" id="KW-1133">Transmembrane helix</keyword>
<evidence type="ECO:0000313" key="6">
    <source>
        <dbReference type="EMBL" id="APD11402.1"/>
    </source>
</evidence>
<feature type="transmembrane region" description="Helical" evidence="4">
    <location>
        <begin position="396"/>
        <end position="414"/>
    </location>
</feature>
<organism evidence="6 7">
    <name type="scientific">Pandoraea vervacti</name>
    <dbReference type="NCBI Taxonomy" id="656178"/>
    <lineage>
        <taxon>Bacteria</taxon>
        <taxon>Pseudomonadati</taxon>
        <taxon>Pseudomonadota</taxon>
        <taxon>Betaproteobacteria</taxon>
        <taxon>Burkholderiales</taxon>
        <taxon>Burkholderiaceae</taxon>
        <taxon>Pandoraea</taxon>
    </lineage>
</organism>